<keyword evidence="3" id="KW-1185">Reference proteome</keyword>
<evidence type="ECO:0000313" key="3">
    <source>
        <dbReference type="Proteomes" id="UP000799757"/>
    </source>
</evidence>
<reference evidence="2" key="1">
    <citation type="journal article" date="2020" name="Stud. Mycol.">
        <title>101 Dothideomycetes genomes: a test case for predicting lifestyles and emergence of pathogens.</title>
        <authorList>
            <person name="Haridas S."/>
            <person name="Albert R."/>
            <person name="Binder M."/>
            <person name="Bloem J."/>
            <person name="Labutti K."/>
            <person name="Salamov A."/>
            <person name="Andreopoulos B."/>
            <person name="Baker S."/>
            <person name="Barry K."/>
            <person name="Bills G."/>
            <person name="Bluhm B."/>
            <person name="Cannon C."/>
            <person name="Castanera R."/>
            <person name="Culley D."/>
            <person name="Daum C."/>
            <person name="Ezra D."/>
            <person name="Gonzalez J."/>
            <person name="Henrissat B."/>
            <person name="Kuo A."/>
            <person name="Liang C."/>
            <person name="Lipzen A."/>
            <person name="Lutzoni F."/>
            <person name="Magnuson J."/>
            <person name="Mondo S."/>
            <person name="Nolan M."/>
            <person name="Ohm R."/>
            <person name="Pangilinan J."/>
            <person name="Park H.-J."/>
            <person name="Ramirez L."/>
            <person name="Alfaro M."/>
            <person name="Sun H."/>
            <person name="Tritt A."/>
            <person name="Yoshinaga Y."/>
            <person name="Zwiers L.-H."/>
            <person name="Turgeon B."/>
            <person name="Goodwin S."/>
            <person name="Spatafora J."/>
            <person name="Crous P."/>
            <person name="Grigoriev I."/>
        </authorList>
    </citation>
    <scope>NUCLEOTIDE SEQUENCE</scope>
    <source>
        <strain evidence="2">CBS 109.77</strain>
    </source>
</reference>
<dbReference type="Proteomes" id="UP000799757">
    <property type="component" value="Unassembled WGS sequence"/>
</dbReference>
<name>A0A6A6WV07_9PLEO</name>
<evidence type="ECO:0000256" key="1">
    <source>
        <dbReference type="SAM" id="MobiDB-lite"/>
    </source>
</evidence>
<feature type="compositionally biased region" description="Basic and acidic residues" evidence="1">
    <location>
        <begin position="1"/>
        <end position="12"/>
    </location>
</feature>
<dbReference type="AlphaFoldDB" id="A0A6A6WV07"/>
<feature type="compositionally biased region" description="Polar residues" evidence="1">
    <location>
        <begin position="13"/>
        <end position="24"/>
    </location>
</feature>
<sequence>MPGDRLCGEDTHQTTPDHTQFPTPATFKTPSNSSLDAFLIPPLVHVSVASCLSSAGAVVVPPAPHIHAPLPRPHPGSWNPPPNCGYVYHEEWDAMRSAALLYVPMIKRQGRGVGGEDCLRRGMDFAVGSKEARKQGATRVASNILKTIPGRMLDFERSSNIFPLVGNYHSYTSLLVEAWIWSVAVGGPCAYSRIPGATLGYEDWNVECIQDTKGEGTLLLIAGGSRVSRTSREGKLHVTNGSRSQSEIQSVVQSEVNWLQKRHQPLVYYLVRQMGSDPRLASFVLQHAKPGQPTKL</sequence>
<protein>
    <submittedName>
        <fullName evidence="2">Uncharacterized protein</fullName>
    </submittedName>
</protein>
<accession>A0A6A6WV07</accession>
<organism evidence="2 3">
    <name type="scientific">Melanomma pulvis-pyrius CBS 109.77</name>
    <dbReference type="NCBI Taxonomy" id="1314802"/>
    <lineage>
        <taxon>Eukaryota</taxon>
        <taxon>Fungi</taxon>
        <taxon>Dikarya</taxon>
        <taxon>Ascomycota</taxon>
        <taxon>Pezizomycotina</taxon>
        <taxon>Dothideomycetes</taxon>
        <taxon>Pleosporomycetidae</taxon>
        <taxon>Pleosporales</taxon>
        <taxon>Melanommataceae</taxon>
        <taxon>Melanomma</taxon>
    </lineage>
</organism>
<gene>
    <name evidence="2" type="ORF">K505DRAFT_342496</name>
</gene>
<dbReference type="EMBL" id="MU002260">
    <property type="protein sequence ID" value="KAF2787976.1"/>
    <property type="molecule type" value="Genomic_DNA"/>
</dbReference>
<evidence type="ECO:0000313" key="2">
    <source>
        <dbReference type="EMBL" id="KAF2787976.1"/>
    </source>
</evidence>
<feature type="region of interest" description="Disordered" evidence="1">
    <location>
        <begin position="1"/>
        <end position="24"/>
    </location>
</feature>
<proteinExistence type="predicted"/>